<dbReference type="InterPro" id="IPR036465">
    <property type="entry name" value="vWFA_dom_sf"/>
</dbReference>
<feature type="compositionally biased region" description="Pro residues" evidence="1">
    <location>
        <begin position="577"/>
        <end position="587"/>
    </location>
</feature>
<feature type="region of interest" description="Disordered" evidence="1">
    <location>
        <begin position="250"/>
        <end position="587"/>
    </location>
</feature>
<dbReference type="InterPro" id="IPR050149">
    <property type="entry name" value="Collagen_superfamily"/>
</dbReference>
<feature type="domain" description="VWFA" evidence="3">
    <location>
        <begin position="35"/>
        <end position="233"/>
    </location>
</feature>
<dbReference type="GO" id="GO:0005581">
    <property type="term" value="C:collagen trimer"/>
    <property type="evidence" value="ECO:0007669"/>
    <property type="project" value="UniProtKB-KW"/>
</dbReference>
<evidence type="ECO:0000313" key="4">
    <source>
        <dbReference type="Proteomes" id="UP001652624"/>
    </source>
</evidence>
<feature type="compositionally biased region" description="Basic and acidic residues" evidence="1">
    <location>
        <begin position="299"/>
        <end position="332"/>
    </location>
</feature>
<feature type="chain" id="PRO_5046060357" evidence="2">
    <location>
        <begin position="20"/>
        <end position="1023"/>
    </location>
</feature>
<dbReference type="SUPFAM" id="SSF53300">
    <property type="entry name" value="vWA-like"/>
    <property type="match status" value="3"/>
</dbReference>
<reference evidence="5" key="1">
    <citation type="submission" date="2025-08" db="UniProtKB">
        <authorList>
            <consortium name="RefSeq"/>
        </authorList>
    </citation>
    <scope>IDENTIFICATION</scope>
</reference>
<dbReference type="InterPro" id="IPR008160">
    <property type="entry name" value="Collagen"/>
</dbReference>
<evidence type="ECO:0000313" key="5">
    <source>
        <dbReference type="RefSeq" id="XP_060054859.1"/>
    </source>
</evidence>
<dbReference type="PANTHER" id="PTHR24023:SF917">
    <property type="entry name" value="COLLAGEN TYPE VI ALPHA 1 CHAIN"/>
    <property type="match status" value="1"/>
</dbReference>
<dbReference type="SMART" id="SM00327">
    <property type="entry name" value="VWA"/>
    <property type="match status" value="3"/>
</dbReference>
<dbReference type="RefSeq" id="XP_060054859.1">
    <property type="nucleotide sequence ID" value="XM_060198876.1"/>
</dbReference>
<proteinExistence type="predicted"/>
<dbReference type="Pfam" id="PF00092">
    <property type="entry name" value="VWA"/>
    <property type="match status" value="3"/>
</dbReference>
<dbReference type="Gene3D" id="3.40.50.410">
    <property type="entry name" value="von Willebrand factor, type A domain"/>
    <property type="match status" value="3"/>
</dbReference>
<feature type="domain" description="VWFA" evidence="3">
    <location>
        <begin position="613"/>
        <end position="801"/>
    </location>
</feature>
<evidence type="ECO:0000256" key="2">
    <source>
        <dbReference type="SAM" id="SignalP"/>
    </source>
</evidence>
<protein>
    <submittedName>
        <fullName evidence="5">Collagen alpha-1(VI) chain</fullName>
    </submittedName>
</protein>
<dbReference type="InterPro" id="IPR002035">
    <property type="entry name" value="VWF_A"/>
</dbReference>
<organism evidence="4 5">
    <name type="scientific">Erinaceus europaeus</name>
    <name type="common">Western European hedgehog</name>
    <dbReference type="NCBI Taxonomy" id="9365"/>
    <lineage>
        <taxon>Eukaryota</taxon>
        <taxon>Metazoa</taxon>
        <taxon>Chordata</taxon>
        <taxon>Craniata</taxon>
        <taxon>Vertebrata</taxon>
        <taxon>Euteleostomi</taxon>
        <taxon>Mammalia</taxon>
        <taxon>Eutheria</taxon>
        <taxon>Laurasiatheria</taxon>
        <taxon>Eulipotyphla</taxon>
        <taxon>Erinaceidae</taxon>
        <taxon>Erinaceinae</taxon>
        <taxon>Erinaceus</taxon>
    </lineage>
</organism>
<dbReference type="PROSITE" id="PS50234">
    <property type="entry name" value="VWFA"/>
    <property type="match status" value="3"/>
</dbReference>
<keyword evidence="2" id="KW-0732">Signal</keyword>
<evidence type="ECO:0000256" key="1">
    <source>
        <dbReference type="SAM" id="MobiDB-lite"/>
    </source>
</evidence>
<name>A0ABM3Y1B9_ERIEU</name>
<accession>A0ABM3Y1B9</accession>
<dbReference type="Pfam" id="PF01391">
    <property type="entry name" value="Collagen"/>
    <property type="match status" value="2"/>
</dbReference>
<dbReference type="PRINTS" id="PR00453">
    <property type="entry name" value="VWFADOMAIN"/>
</dbReference>
<dbReference type="Proteomes" id="UP001652624">
    <property type="component" value="Chromosome 9"/>
</dbReference>
<keyword evidence="5" id="KW-0176">Collagen</keyword>
<gene>
    <name evidence="5" type="primary">COL6A1</name>
</gene>
<keyword evidence="4" id="KW-1185">Reference proteome</keyword>
<evidence type="ECO:0000259" key="3">
    <source>
        <dbReference type="PROSITE" id="PS50234"/>
    </source>
</evidence>
<feature type="signal peptide" evidence="2">
    <location>
        <begin position="1"/>
        <end position="19"/>
    </location>
</feature>
<dbReference type="PANTHER" id="PTHR24023">
    <property type="entry name" value="COLLAGEN ALPHA"/>
    <property type="match status" value="1"/>
</dbReference>
<feature type="compositionally biased region" description="Acidic residues" evidence="1">
    <location>
        <begin position="548"/>
        <end position="558"/>
    </location>
</feature>
<dbReference type="GeneID" id="103126010"/>
<sequence>MGLFLALLPLLLGACLAAAQDVPPRPVASQDCPVDLFFVLDTSESVALRLKPYGALVDKVKGFTKRFIDSLKDRFFRCDRSLAWNAGALHYSDEVEVVRALSPMPAQSRELRSSIDTIKYFGKGTFTDCAIKRGLEQLLVGGSHLRENKYLIVVTDGHPLDGYKEPCGGLEDAVNEARHLGVKVFSVAITPDHLEPRLSIIATDHTYRRNFTAADWEGKREAEATISQTISTITDMIKDNVEQVCCSFECQPARGPPGPRGDPGYEGERGKPGLPGEKGEAGDPGRPGDLGPVGYQGMKGEKGVRGEKGSRGPKGYKGEKGRRGVDGLDGMKGEMGFPGLPGCKGSPGFEGVQGPPGPKGDAGAFGQKGEKGEPGADGEPGRPGSTGPPGDEGEPGQPGPPGEKGEAGDEGSPGPDGAPGERGGPGERGPRGTPGVRGPRGDPGENGPQGDQGREGPAGIPGDPGEAGPVGPKGYRGDEGPPGAEGPRGAPGPAGPPGDPGLMGERGEDGPPGNGTEGFPGFPGYPGSRGPPGINGTKGYPGLKGDEGEAGDPGEDSTDAPIQGAKGAKGYRGAEGPPGPPGHVGPPGPDECEILDIIMKMCSCCECTCGPIDILFVLDSSESIGLQNFEIAKDFILKVIERLSRDELVKFGKGQSQVGVVQYSHNSMQEHVALHSPHIRGLQDLKEAIKKLRWMAGGTFTGEALEYTRSQLLPPTQNSRVALVITDGRSDTQRDPTPLNVLCGPDVQVVSVGIKDLFGAGASTDQLSVISCQGQPQGRPGLSLEKENFAELLEDAFLKNVTTQICIDKKCPDYTCPITFSEPTDIAILLDSSASVGSHNFEATKRFAQRLAERFLGARRAPAAGVRVAVAQYGGQGQQGPGRAAPRLLTNLTLVAEALDGLAFLNEATDLPGALASATQFFRQESPGAARRRLLLFSDGHSQGVSAEALEKAVQDAQRARVEVFVLAVGSRVHEPHLRVLAAGKAAEYDVAFGERHLFRVPSYQALQRGVLYQTVSRRVALG</sequence>
<feature type="compositionally biased region" description="Basic and acidic residues" evidence="1">
    <location>
        <begin position="266"/>
        <end position="283"/>
    </location>
</feature>
<dbReference type="CDD" id="cd01480">
    <property type="entry name" value="vWA_collagen_alpha_1-VI-type"/>
    <property type="match status" value="2"/>
</dbReference>
<feature type="domain" description="VWFA" evidence="3">
    <location>
        <begin position="825"/>
        <end position="1016"/>
    </location>
</feature>